<dbReference type="HOGENOM" id="CLU_095083_0_0_1"/>
<dbReference type="EMBL" id="HE601047">
    <property type="protein sequence ID" value="CAP36422.2"/>
    <property type="molecule type" value="Genomic_DNA"/>
</dbReference>
<dbReference type="CTD" id="8579409"/>
<proteinExistence type="predicted"/>
<dbReference type="InParanoid" id="A8XUV2"/>
<feature type="signal peptide" evidence="2">
    <location>
        <begin position="1"/>
        <end position="19"/>
    </location>
</feature>
<reference evidence="3 4" key="2">
    <citation type="journal article" date="2011" name="PLoS Genet.">
        <title>Caenorhabditis briggsae recombinant inbred line genotypes reveal inter-strain incompatibility and the evolution of recombination.</title>
        <authorList>
            <person name="Ross J.A."/>
            <person name="Koboldt D.C."/>
            <person name="Staisch J.E."/>
            <person name="Chamberlin H.M."/>
            <person name="Gupta B.P."/>
            <person name="Miller R.D."/>
            <person name="Baird S.E."/>
            <person name="Haag E.S."/>
        </authorList>
    </citation>
    <scope>NUCLEOTIDE SEQUENCE [LARGE SCALE GENOMIC DNA]</scope>
    <source>
        <strain evidence="3 4">AF16</strain>
    </source>
</reference>
<dbReference type="AlphaFoldDB" id="A8XUV2"/>
<feature type="compositionally biased region" description="Polar residues" evidence="1">
    <location>
        <begin position="70"/>
        <end position="95"/>
    </location>
</feature>
<keyword evidence="4" id="KW-1185">Reference proteome</keyword>
<keyword evidence="2" id="KW-0732">Signal</keyword>
<protein>
    <submittedName>
        <fullName evidence="3">Protein CBG19121</fullName>
    </submittedName>
</protein>
<feature type="chain" id="PRO_5002733718" evidence="2">
    <location>
        <begin position="20"/>
        <end position="256"/>
    </location>
</feature>
<dbReference type="RefSeq" id="XP_045096686.1">
    <property type="nucleotide sequence ID" value="XM_045237913.1"/>
</dbReference>
<dbReference type="eggNOG" id="ENOG502TH4F">
    <property type="taxonomic scope" value="Eukaryota"/>
</dbReference>
<dbReference type="Proteomes" id="UP000008549">
    <property type="component" value="Unassembled WGS sequence"/>
</dbReference>
<dbReference type="STRING" id="6238.A8XUV2"/>
<dbReference type="FunCoup" id="A8XUV2">
    <property type="interactions" value="775"/>
</dbReference>
<dbReference type="WormBase" id="CBG19121a">
    <property type="protein sequence ID" value="CBP41251"/>
    <property type="gene ID" value="WBGene00038393"/>
</dbReference>
<evidence type="ECO:0000313" key="5">
    <source>
        <dbReference type="WormBase" id="CBG19121a"/>
    </source>
</evidence>
<feature type="region of interest" description="Disordered" evidence="1">
    <location>
        <begin position="62"/>
        <end position="95"/>
    </location>
</feature>
<accession>A8XUV2</accession>
<organism evidence="3 4">
    <name type="scientific">Caenorhabditis briggsae</name>
    <dbReference type="NCBI Taxonomy" id="6238"/>
    <lineage>
        <taxon>Eukaryota</taxon>
        <taxon>Metazoa</taxon>
        <taxon>Ecdysozoa</taxon>
        <taxon>Nematoda</taxon>
        <taxon>Chromadorea</taxon>
        <taxon>Rhabditida</taxon>
        <taxon>Rhabditina</taxon>
        <taxon>Rhabditomorpha</taxon>
        <taxon>Rhabditoidea</taxon>
        <taxon>Rhabditidae</taxon>
        <taxon>Peloderinae</taxon>
        <taxon>Caenorhabditis</taxon>
    </lineage>
</organism>
<dbReference type="KEGG" id="cbr:CBG_19121"/>
<evidence type="ECO:0000313" key="3">
    <source>
        <dbReference type="EMBL" id="CAP36422.2"/>
    </source>
</evidence>
<reference evidence="3 4" key="1">
    <citation type="journal article" date="2003" name="PLoS Biol.">
        <title>The genome sequence of Caenorhabditis briggsae: a platform for comparative genomics.</title>
        <authorList>
            <person name="Stein L.D."/>
            <person name="Bao Z."/>
            <person name="Blasiar D."/>
            <person name="Blumenthal T."/>
            <person name="Brent M.R."/>
            <person name="Chen N."/>
            <person name="Chinwalla A."/>
            <person name="Clarke L."/>
            <person name="Clee C."/>
            <person name="Coghlan A."/>
            <person name="Coulson A."/>
            <person name="D'Eustachio P."/>
            <person name="Fitch D.H."/>
            <person name="Fulton L.A."/>
            <person name="Fulton R.E."/>
            <person name="Griffiths-Jones S."/>
            <person name="Harris T.W."/>
            <person name="Hillier L.W."/>
            <person name="Kamath R."/>
            <person name="Kuwabara P.E."/>
            <person name="Mardis E.R."/>
            <person name="Marra M.A."/>
            <person name="Miner T.L."/>
            <person name="Minx P."/>
            <person name="Mullikin J.C."/>
            <person name="Plumb R.W."/>
            <person name="Rogers J."/>
            <person name="Schein J.E."/>
            <person name="Sohrmann M."/>
            <person name="Spieth J."/>
            <person name="Stajich J.E."/>
            <person name="Wei C."/>
            <person name="Willey D."/>
            <person name="Wilson R.K."/>
            <person name="Durbin R."/>
            <person name="Waterston R.H."/>
        </authorList>
    </citation>
    <scope>NUCLEOTIDE SEQUENCE [LARGE SCALE GENOMIC DNA]</scope>
    <source>
        <strain evidence="3 4">AF16</strain>
    </source>
</reference>
<gene>
    <name evidence="3 5" type="ORF">CBG19121</name>
    <name evidence="3" type="ORF">CBG_19121</name>
</gene>
<evidence type="ECO:0000256" key="1">
    <source>
        <dbReference type="SAM" id="MobiDB-lite"/>
    </source>
</evidence>
<evidence type="ECO:0000256" key="2">
    <source>
        <dbReference type="SAM" id="SignalP"/>
    </source>
</evidence>
<dbReference type="OMA" id="DAMDRHN"/>
<sequence length="256" mass="28709">MYNNRRIVVLALMIAVSAAIEIQDAGSFPVGTDYHKEKLAQGQDPANYKKTYHKEIPGGSEHAEVVASNGPGSNSFSQTYSKHQSFGSSDTSQSRDAMDRHNALMSRMQQNMAGMRMGMGMGSPFGSSEPKMYSDGSDDWMQNHIQMMNEMMRMQNEQIQALQQLIASSSYPRRSSHHSAIQPTQVHYQVPKTVDGEASVSKVRSSLSSRFPEAPHRRMKKGRRLFCLDERNDSSLVCLLCLYLFHPFCYSSFSSS</sequence>
<evidence type="ECO:0000313" key="4">
    <source>
        <dbReference type="Proteomes" id="UP000008549"/>
    </source>
</evidence>
<name>A8XUV2_CAEBR</name>
<dbReference type="GeneID" id="8579409"/>